<organism evidence="3 4">
    <name type="scientific">Sporothrix stenoceras</name>
    <dbReference type="NCBI Taxonomy" id="5173"/>
    <lineage>
        <taxon>Eukaryota</taxon>
        <taxon>Fungi</taxon>
        <taxon>Dikarya</taxon>
        <taxon>Ascomycota</taxon>
        <taxon>Pezizomycotina</taxon>
        <taxon>Sordariomycetes</taxon>
        <taxon>Sordariomycetidae</taxon>
        <taxon>Ophiostomatales</taxon>
        <taxon>Ophiostomataceae</taxon>
        <taxon>Sporothrix</taxon>
    </lineage>
</organism>
<accession>A0ABR3Z0D8</accession>
<feature type="compositionally biased region" description="Basic and acidic residues" evidence="1">
    <location>
        <begin position="26"/>
        <end position="44"/>
    </location>
</feature>
<dbReference type="PANTHER" id="PTHR19346:SF4">
    <property type="entry name" value="SUGAR PHOSPHATE TRANSPORTER DOMAIN-CONTAINING PROTEIN"/>
    <property type="match status" value="1"/>
</dbReference>
<dbReference type="PANTHER" id="PTHR19346">
    <property type="entry name" value="SUGAR PHOSPHATE TRANSPORTER DOMAIN-CONTAINING PROTEIN"/>
    <property type="match status" value="1"/>
</dbReference>
<gene>
    <name evidence="3" type="ORF">Sste5346_006099</name>
</gene>
<keyword evidence="2" id="KW-1133">Transmembrane helix</keyword>
<feature type="transmembrane region" description="Helical" evidence="2">
    <location>
        <begin position="90"/>
        <end position="113"/>
    </location>
</feature>
<reference evidence="3 4" key="1">
    <citation type="journal article" date="2024" name="IMA Fungus">
        <title>IMA Genome - F19 : A genome assembly and annotation guide to empower mycologists, including annotated draft genome sequences of Ceratocystis pirilliformis, Diaporthe australafricana, Fusarium ophioides, Paecilomyces lecythidis, and Sporothrix stenoceras.</title>
        <authorList>
            <person name="Aylward J."/>
            <person name="Wilson A.M."/>
            <person name="Visagie C.M."/>
            <person name="Spraker J."/>
            <person name="Barnes I."/>
            <person name="Buitendag C."/>
            <person name="Ceriani C."/>
            <person name="Del Mar Angel L."/>
            <person name="du Plessis D."/>
            <person name="Fuchs T."/>
            <person name="Gasser K."/>
            <person name="Kramer D."/>
            <person name="Li W."/>
            <person name="Munsamy K."/>
            <person name="Piso A."/>
            <person name="Price J.L."/>
            <person name="Sonnekus B."/>
            <person name="Thomas C."/>
            <person name="van der Nest A."/>
            <person name="van Dijk A."/>
            <person name="van Heerden A."/>
            <person name="van Vuuren N."/>
            <person name="Yilmaz N."/>
            <person name="Duong T.A."/>
            <person name="van der Merwe N.A."/>
            <person name="Wingfield M.J."/>
            <person name="Wingfield B.D."/>
        </authorList>
    </citation>
    <scope>NUCLEOTIDE SEQUENCE [LARGE SCALE GENOMIC DNA]</scope>
    <source>
        <strain evidence="3 4">CMW 5346</strain>
    </source>
</reference>
<keyword evidence="2" id="KW-0812">Transmembrane</keyword>
<feature type="transmembrane region" description="Helical" evidence="2">
    <location>
        <begin position="228"/>
        <end position="245"/>
    </location>
</feature>
<dbReference type="InterPro" id="IPR037185">
    <property type="entry name" value="EmrE-like"/>
</dbReference>
<feature type="transmembrane region" description="Helical" evidence="2">
    <location>
        <begin position="252"/>
        <end position="269"/>
    </location>
</feature>
<feature type="transmembrane region" description="Helical" evidence="2">
    <location>
        <begin position="192"/>
        <end position="216"/>
    </location>
</feature>
<evidence type="ECO:0008006" key="5">
    <source>
        <dbReference type="Google" id="ProtNLM"/>
    </source>
</evidence>
<keyword evidence="2" id="KW-0472">Membrane</keyword>
<proteinExistence type="predicted"/>
<feature type="transmembrane region" description="Helical" evidence="2">
    <location>
        <begin position="289"/>
        <end position="305"/>
    </location>
</feature>
<feature type="compositionally biased region" description="Low complexity" evidence="1">
    <location>
        <begin position="47"/>
        <end position="56"/>
    </location>
</feature>
<evidence type="ECO:0000313" key="4">
    <source>
        <dbReference type="Proteomes" id="UP001583186"/>
    </source>
</evidence>
<feature type="transmembrane region" description="Helical" evidence="2">
    <location>
        <begin position="419"/>
        <end position="441"/>
    </location>
</feature>
<feature type="transmembrane region" description="Helical" evidence="2">
    <location>
        <begin position="125"/>
        <end position="144"/>
    </location>
</feature>
<dbReference type="SUPFAM" id="SSF103481">
    <property type="entry name" value="Multidrug resistance efflux transporter EmrE"/>
    <property type="match status" value="2"/>
</dbReference>
<name>A0ABR3Z0D8_9PEZI</name>
<evidence type="ECO:0000256" key="2">
    <source>
        <dbReference type="SAM" id="Phobius"/>
    </source>
</evidence>
<sequence length="464" mass="50719">MARPTDRRSGTPLLHGHASVASRSPSRSDVDRGRADYRTPRRLSDGSPTPASSSASQPMLASARPPISRQSSFRSRSPAAHARLAARKKYAYASVFLVLSLVSFTIQTELAAWVQHAGWNKAYCMLYLTHGSWSMLWPVQLLILRVQKRKEPWATFWRRHVWLVRTTAVMVETRDLSVPQHHQRGGSRFAGALVYMIKATAFITVSLTVAGLSWYVAVNMTSPSDLTAIYNCSAFFAYAFSVPLLKERLRLDKSLAVLVAVAGVLVVAYGDAKSTPEGGEGTREGENRLLGNLIIGAGSVLYGLYEVLYKRYACPPDGCSPGRGMIFANTFGSCIGVFTLTVLWIPLPILHMLGVETFALPTGKVAWYLFLSVVMNATFAGSFLVLISLTSPVLSSVASLLTIFIVAISDWWLTGQPPSFAAMVGGSMIVVAFALLSWSTYKEMAEEEQKKEVDISGGESDEED</sequence>
<evidence type="ECO:0000313" key="3">
    <source>
        <dbReference type="EMBL" id="KAL1893958.1"/>
    </source>
</evidence>
<feature type="transmembrane region" description="Helical" evidence="2">
    <location>
        <begin position="365"/>
        <end position="386"/>
    </location>
</feature>
<feature type="region of interest" description="Disordered" evidence="1">
    <location>
        <begin position="1"/>
        <end position="75"/>
    </location>
</feature>
<dbReference type="InterPro" id="IPR026505">
    <property type="entry name" value="Solute_c_fam_35_mem_F3/F4"/>
</dbReference>
<feature type="transmembrane region" description="Helical" evidence="2">
    <location>
        <begin position="393"/>
        <end position="413"/>
    </location>
</feature>
<comment type="caution">
    <text evidence="3">The sequence shown here is derived from an EMBL/GenBank/DDBJ whole genome shotgun (WGS) entry which is preliminary data.</text>
</comment>
<feature type="transmembrane region" description="Helical" evidence="2">
    <location>
        <begin position="326"/>
        <end position="345"/>
    </location>
</feature>
<evidence type="ECO:0000256" key="1">
    <source>
        <dbReference type="SAM" id="MobiDB-lite"/>
    </source>
</evidence>
<dbReference type="Proteomes" id="UP001583186">
    <property type="component" value="Unassembled WGS sequence"/>
</dbReference>
<dbReference type="EMBL" id="JAWCUI010000035">
    <property type="protein sequence ID" value="KAL1893958.1"/>
    <property type="molecule type" value="Genomic_DNA"/>
</dbReference>
<protein>
    <recommendedName>
        <fullName evidence="5">EamA domain-containing protein</fullName>
    </recommendedName>
</protein>
<keyword evidence="4" id="KW-1185">Reference proteome</keyword>